<evidence type="ECO:0000313" key="2">
    <source>
        <dbReference type="EMBL" id="KAK9950332.1"/>
    </source>
</evidence>
<dbReference type="InterPro" id="IPR036397">
    <property type="entry name" value="RNaseH_sf"/>
</dbReference>
<name>A0AAW1YP53_RUBAR</name>
<dbReference type="GO" id="GO:0004523">
    <property type="term" value="F:RNA-DNA hybrid ribonuclease activity"/>
    <property type="evidence" value="ECO:0007669"/>
    <property type="project" value="InterPro"/>
</dbReference>
<dbReference type="Pfam" id="PF13456">
    <property type="entry name" value="RVT_3"/>
    <property type="match status" value="1"/>
</dbReference>
<feature type="domain" description="RNase H type-1" evidence="1">
    <location>
        <begin position="8"/>
        <end position="95"/>
    </location>
</feature>
<reference evidence="2 3" key="1">
    <citation type="journal article" date="2023" name="G3 (Bethesda)">
        <title>A chromosome-length genome assembly and annotation of blackberry (Rubus argutus, cv. 'Hillquist').</title>
        <authorList>
            <person name="Bruna T."/>
            <person name="Aryal R."/>
            <person name="Dudchenko O."/>
            <person name="Sargent D.J."/>
            <person name="Mead D."/>
            <person name="Buti M."/>
            <person name="Cavallini A."/>
            <person name="Hytonen T."/>
            <person name="Andres J."/>
            <person name="Pham M."/>
            <person name="Weisz D."/>
            <person name="Mascagni F."/>
            <person name="Usai G."/>
            <person name="Natali L."/>
            <person name="Bassil N."/>
            <person name="Fernandez G.E."/>
            <person name="Lomsadze A."/>
            <person name="Armour M."/>
            <person name="Olukolu B."/>
            <person name="Poorten T."/>
            <person name="Britton C."/>
            <person name="Davik J."/>
            <person name="Ashrafi H."/>
            <person name="Aiden E.L."/>
            <person name="Borodovsky M."/>
            <person name="Worthington M."/>
        </authorList>
    </citation>
    <scope>NUCLEOTIDE SEQUENCE [LARGE SCALE GENOMIC DNA]</scope>
    <source>
        <strain evidence="2">PI 553951</strain>
    </source>
</reference>
<dbReference type="EMBL" id="JBEDUW010000001">
    <property type="protein sequence ID" value="KAK9950332.1"/>
    <property type="molecule type" value="Genomic_DNA"/>
</dbReference>
<evidence type="ECO:0000313" key="3">
    <source>
        <dbReference type="Proteomes" id="UP001457282"/>
    </source>
</evidence>
<dbReference type="Proteomes" id="UP001457282">
    <property type="component" value="Unassembled WGS sequence"/>
</dbReference>
<dbReference type="AlphaFoldDB" id="A0AAW1YP53"/>
<gene>
    <name evidence="2" type="ORF">M0R45_005828</name>
</gene>
<dbReference type="InterPro" id="IPR002156">
    <property type="entry name" value="RNaseH_domain"/>
</dbReference>
<comment type="caution">
    <text evidence="2">The sequence shown here is derived from an EMBL/GenBank/DDBJ whole genome shotgun (WGS) entry which is preliminary data.</text>
</comment>
<dbReference type="Gene3D" id="3.30.420.10">
    <property type="entry name" value="Ribonuclease H-like superfamily/Ribonuclease H"/>
    <property type="match status" value="1"/>
</dbReference>
<organism evidence="2 3">
    <name type="scientific">Rubus argutus</name>
    <name type="common">Southern blackberry</name>
    <dbReference type="NCBI Taxonomy" id="59490"/>
    <lineage>
        <taxon>Eukaryota</taxon>
        <taxon>Viridiplantae</taxon>
        <taxon>Streptophyta</taxon>
        <taxon>Embryophyta</taxon>
        <taxon>Tracheophyta</taxon>
        <taxon>Spermatophyta</taxon>
        <taxon>Magnoliopsida</taxon>
        <taxon>eudicotyledons</taxon>
        <taxon>Gunneridae</taxon>
        <taxon>Pentapetalae</taxon>
        <taxon>rosids</taxon>
        <taxon>fabids</taxon>
        <taxon>Rosales</taxon>
        <taxon>Rosaceae</taxon>
        <taxon>Rosoideae</taxon>
        <taxon>Rosoideae incertae sedis</taxon>
        <taxon>Rubus</taxon>
    </lineage>
</organism>
<evidence type="ECO:0000259" key="1">
    <source>
        <dbReference type="Pfam" id="PF13456"/>
    </source>
</evidence>
<protein>
    <recommendedName>
        <fullName evidence="1">RNase H type-1 domain-containing protein</fullName>
    </recommendedName>
</protein>
<keyword evidence="3" id="KW-1185">Reference proteome</keyword>
<proteinExistence type="predicted"/>
<accession>A0AAW1YP53</accession>
<sequence>MYVGCVGNNVHNITLAALNAFRCAAGLAASEGGDPLEIEGENQTVFRLLRGEIPSPNETTRELVGQCLGEFSHLRMVWFRCVEPHANVAANRLARIAMHTEQTWFFVDNLPAQIAEFLNVDVNGHYVP</sequence>
<dbReference type="GO" id="GO:0003676">
    <property type="term" value="F:nucleic acid binding"/>
    <property type="evidence" value="ECO:0007669"/>
    <property type="project" value="InterPro"/>
</dbReference>